<evidence type="ECO:0000313" key="2">
    <source>
        <dbReference type="EMBL" id="CAD9391640.1"/>
    </source>
</evidence>
<dbReference type="InterPro" id="IPR019410">
    <property type="entry name" value="Methyltransf_16"/>
</dbReference>
<accession>A0A7S2BBD5</accession>
<protein>
    <recommendedName>
        <fullName evidence="3">Calmodulin-lysine N-methyltransferase</fullName>
    </recommendedName>
</protein>
<name>A0A7S2BBD5_9CHLO</name>
<dbReference type="Gene3D" id="3.40.50.150">
    <property type="entry name" value="Vaccinia Virus protein VP39"/>
    <property type="match status" value="1"/>
</dbReference>
<dbReference type="EMBL" id="HBGR01011777">
    <property type="protein sequence ID" value="CAD9391640.1"/>
    <property type="molecule type" value="Transcribed_RNA"/>
</dbReference>
<evidence type="ECO:0008006" key="3">
    <source>
        <dbReference type="Google" id="ProtNLM"/>
    </source>
</evidence>
<evidence type="ECO:0000256" key="1">
    <source>
        <dbReference type="SAM" id="MobiDB-lite"/>
    </source>
</evidence>
<feature type="compositionally biased region" description="Gly residues" evidence="1">
    <location>
        <begin position="44"/>
        <end position="54"/>
    </location>
</feature>
<feature type="region of interest" description="Disordered" evidence="1">
    <location>
        <begin position="42"/>
        <end position="75"/>
    </location>
</feature>
<sequence length="312" mass="33293">MELDLWSDGAPSLGFQLTHSQHECTVRVASVEFALSQTPQHATGLGGLGSPLGGGDDEVDGHGDVVDGDSNSSRSSPRILLDMTRVLWPSSLPLADFIMEQALHNQGDEMCRIPLLARAAAKRRLNQPTGIRALELGAGCAGLPGMALAALVADEVTLTDVASALPLLEENVRRFTDAAAASGNTRCGKIDVRAFDWLDGEHIADMASDLGYDVVVGTDIAYADSLLEPLVRATMAVLKPGGVLLLSENLRSRRMHHEARAAFGKPGYFAVTVPQVGTFADHLEEEAALLVGTWQCESEARAMRRKLAVCKK</sequence>
<dbReference type="SUPFAM" id="SSF53335">
    <property type="entry name" value="S-adenosyl-L-methionine-dependent methyltransferases"/>
    <property type="match status" value="1"/>
</dbReference>
<dbReference type="InterPro" id="IPR029063">
    <property type="entry name" value="SAM-dependent_MTases_sf"/>
</dbReference>
<organism evidence="2">
    <name type="scientific">Pycnococcus provasolii</name>
    <dbReference type="NCBI Taxonomy" id="41880"/>
    <lineage>
        <taxon>Eukaryota</taxon>
        <taxon>Viridiplantae</taxon>
        <taxon>Chlorophyta</taxon>
        <taxon>Pseudoscourfieldiophyceae</taxon>
        <taxon>Pseudoscourfieldiales</taxon>
        <taxon>Pycnococcaceae</taxon>
        <taxon>Pycnococcus</taxon>
    </lineage>
</organism>
<dbReference type="CDD" id="cd02440">
    <property type="entry name" value="AdoMet_MTases"/>
    <property type="match status" value="1"/>
</dbReference>
<dbReference type="Pfam" id="PF10294">
    <property type="entry name" value="Methyltransf_16"/>
    <property type="match status" value="1"/>
</dbReference>
<dbReference type="PANTHER" id="PTHR14614:SF98">
    <property type="entry name" value="S-ADENOSYL-L-METHIONINE-DEPENDENT METHYLTRANSFERASES SUPERFAMILY PROTEIN"/>
    <property type="match status" value="1"/>
</dbReference>
<reference evidence="2" key="1">
    <citation type="submission" date="2021-01" db="EMBL/GenBank/DDBJ databases">
        <authorList>
            <person name="Corre E."/>
            <person name="Pelletier E."/>
            <person name="Niang G."/>
            <person name="Scheremetjew M."/>
            <person name="Finn R."/>
            <person name="Kale V."/>
            <person name="Holt S."/>
            <person name="Cochrane G."/>
            <person name="Meng A."/>
            <person name="Brown T."/>
            <person name="Cohen L."/>
        </authorList>
    </citation>
    <scope>NUCLEOTIDE SEQUENCE</scope>
    <source>
        <strain evidence="2">RCC733</strain>
    </source>
</reference>
<dbReference type="PANTHER" id="PTHR14614">
    <property type="entry name" value="HEPATOCELLULAR CARCINOMA-ASSOCIATED ANTIGEN"/>
    <property type="match status" value="1"/>
</dbReference>
<proteinExistence type="predicted"/>
<gene>
    <name evidence="2" type="ORF">PPRO1471_LOCUS7824</name>
</gene>
<dbReference type="AlphaFoldDB" id="A0A7S2BBD5"/>